<reference evidence="4" key="1">
    <citation type="submission" date="2016-11" db="EMBL/GenBank/DDBJ databases">
        <authorList>
            <person name="Jaros S."/>
            <person name="Januszkiewicz K."/>
            <person name="Wedrychowicz H."/>
        </authorList>
    </citation>
    <scope>NUCLEOTIDE SEQUENCE [LARGE SCALE GENOMIC DNA]</scope>
    <source>
        <strain evidence="4">CGMCC 4.3555</strain>
    </source>
</reference>
<feature type="compositionally biased region" description="Low complexity" evidence="1">
    <location>
        <begin position="308"/>
        <end position="317"/>
    </location>
</feature>
<evidence type="ECO:0000256" key="2">
    <source>
        <dbReference type="SAM" id="Phobius"/>
    </source>
</evidence>
<accession>A0A9X8N697</accession>
<keyword evidence="2" id="KW-0472">Membrane</keyword>
<organism evidence="3 4">
    <name type="scientific">Streptomyces yunnanensis</name>
    <dbReference type="NCBI Taxonomy" id="156453"/>
    <lineage>
        <taxon>Bacteria</taxon>
        <taxon>Bacillati</taxon>
        <taxon>Actinomycetota</taxon>
        <taxon>Actinomycetes</taxon>
        <taxon>Kitasatosporales</taxon>
        <taxon>Streptomycetaceae</taxon>
        <taxon>Streptomyces</taxon>
    </lineage>
</organism>
<evidence type="ECO:0000313" key="3">
    <source>
        <dbReference type="EMBL" id="SHN14286.1"/>
    </source>
</evidence>
<feature type="region of interest" description="Disordered" evidence="1">
    <location>
        <begin position="262"/>
        <end position="317"/>
    </location>
</feature>
<evidence type="ECO:0000256" key="1">
    <source>
        <dbReference type="SAM" id="MobiDB-lite"/>
    </source>
</evidence>
<gene>
    <name evidence="3" type="ORF">SAMN05216268_12116</name>
</gene>
<dbReference type="AlphaFoldDB" id="A0A9X8N697"/>
<keyword evidence="2" id="KW-1133">Transmembrane helix</keyword>
<name>A0A9X8N697_9ACTN</name>
<dbReference type="RefSeq" id="WP_073448335.1">
    <property type="nucleotide sequence ID" value="NZ_FRBK01000021.1"/>
</dbReference>
<dbReference type="EMBL" id="FRBK01000021">
    <property type="protein sequence ID" value="SHN14286.1"/>
    <property type="molecule type" value="Genomic_DNA"/>
</dbReference>
<evidence type="ECO:0000313" key="4">
    <source>
        <dbReference type="Proteomes" id="UP000184388"/>
    </source>
</evidence>
<dbReference type="Proteomes" id="UP000184388">
    <property type="component" value="Unassembled WGS sequence"/>
</dbReference>
<feature type="transmembrane region" description="Helical" evidence="2">
    <location>
        <begin position="31"/>
        <end position="47"/>
    </location>
</feature>
<sequence length="317" mass="33637">MPNVPNPTTTGARTVYEPVVTPTTRYAGREATAALLFAAAALLYNWWPLEFLLPTGLDPRHSYVSELYAADQPLRRLFGGLEGACALLVITGALLARSTPSGHGRWARAGWLSLVGLALSSLADVLLPMACAPSVEHGCIAVHPWHTATSAFAHFFLFASMAFLSRAAAVQRPPMPAVRRWGPRVLAVAMPAAILTVGPLIGHPGWHGVPQRVHLTLVGAWFALLAWELGRSARRRRRWAGHWDGPWARYVEGLRRAWRTEPAGRANGPARGPDAPEPDAPESGAAGPGTADPGNAGPRDPGPGAPGAGPTHPDAPE</sequence>
<feature type="transmembrane region" description="Helical" evidence="2">
    <location>
        <begin position="77"/>
        <end position="97"/>
    </location>
</feature>
<dbReference type="InterPro" id="IPR009339">
    <property type="entry name" value="DUF998"/>
</dbReference>
<evidence type="ECO:0008006" key="5">
    <source>
        <dbReference type="Google" id="ProtNLM"/>
    </source>
</evidence>
<comment type="caution">
    <text evidence="3">The sequence shown here is derived from an EMBL/GenBank/DDBJ whole genome shotgun (WGS) entry which is preliminary data.</text>
</comment>
<dbReference type="Pfam" id="PF06197">
    <property type="entry name" value="DUF998"/>
    <property type="match status" value="1"/>
</dbReference>
<feature type="transmembrane region" description="Helical" evidence="2">
    <location>
        <begin position="109"/>
        <end position="130"/>
    </location>
</feature>
<feature type="transmembrane region" description="Helical" evidence="2">
    <location>
        <begin position="181"/>
        <end position="201"/>
    </location>
</feature>
<feature type="transmembrane region" description="Helical" evidence="2">
    <location>
        <begin position="213"/>
        <end position="230"/>
    </location>
</feature>
<keyword evidence="2" id="KW-0812">Transmembrane</keyword>
<protein>
    <recommendedName>
        <fullName evidence="5">DUF998 domain-containing protein</fullName>
    </recommendedName>
</protein>
<proteinExistence type="predicted"/>
<feature type="transmembrane region" description="Helical" evidence="2">
    <location>
        <begin position="150"/>
        <end position="169"/>
    </location>
</feature>